<feature type="repeat" description="ANK" evidence="3">
    <location>
        <begin position="47"/>
        <end position="79"/>
    </location>
</feature>
<dbReference type="SUPFAM" id="SSF48403">
    <property type="entry name" value="Ankyrin repeat"/>
    <property type="match status" value="1"/>
</dbReference>
<keyword evidence="1" id="KW-0677">Repeat</keyword>
<evidence type="ECO:0000313" key="5">
    <source>
        <dbReference type="Proteomes" id="UP000192902"/>
    </source>
</evidence>
<accession>A0A1W6BYZ8</accession>
<dbReference type="STRING" id="1121267.CCUN_1681"/>
<dbReference type="InterPro" id="IPR050776">
    <property type="entry name" value="Ank_Repeat/CDKN_Inhibitor"/>
</dbReference>
<evidence type="ECO:0000256" key="1">
    <source>
        <dbReference type="ARBA" id="ARBA00022737"/>
    </source>
</evidence>
<name>A0A1W6BYZ8_9BACT</name>
<dbReference type="Gene3D" id="1.25.40.20">
    <property type="entry name" value="Ankyrin repeat-containing domain"/>
    <property type="match status" value="1"/>
</dbReference>
<proteinExistence type="predicted"/>
<dbReference type="InterPro" id="IPR002110">
    <property type="entry name" value="Ankyrin_rpt"/>
</dbReference>
<dbReference type="PANTHER" id="PTHR24201">
    <property type="entry name" value="ANK_REP_REGION DOMAIN-CONTAINING PROTEIN"/>
    <property type="match status" value="1"/>
</dbReference>
<dbReference type="InterPro" id="IPR036770">
    <property type="entry name" value="Ankyrin_rpt-contain_sf"/>
</dbReference>
<dbReference type="PROSITE" id="PS50088">
    <property type="entry name" value="ANK_REPEAT"/>
    <property type="match status" value="2"/>
</dbReference>
<dbReference type="EMBL" id="CP020867">
    <property type="protein sequence ID" value="ARJ57260.1"/>
    <property type="molecule type" value="Genomic_DNA"/>
</dbReference>
<evidence type="ECO:0000313" key="4">
    <source>
        <dbReference type="EMBL" id="ARJ57260.1"/>
    </source>
</evidence>
<dbReference type="Pfam" id="PF12796">
    <property type="entry name" value="Ank_2"/>
    <property type="match status" value="1"/>
</dbReference>
<protein>
    <submittedName>
        <fullName evidence="4">Ankyrin domain protein</fullName>
    </submittedName>
</protein>
<dbReference type="KEGG" id="ccun:CCUN_1681"/>
<dbReference type="eggNOG" id="COG0666">
    <property type="taxonomic scope" value="Bacteria"/>
</dbReference>
<reference evidence="4 5" key="1">
    <citation type="submission" date="2017-04" db="EMBL/GenBank/DDBJ databases">
        <title>Complete genome sequence of the Campylobacter cuniculorum type strain LMG24588.</title>
        <authorList>
            <person name="Miller W.G."/>
            <person name="Yee E."/>
            <person name="Revez J."/>
            <person name="Bono J.L."/>
            <person name="Rossi M."/>
        </authorList>
    </citation>
    <scope>NUCLEOTIDE SEQUENCE [LARGE SCALE GENOMIC DNA]</scope>
    <source>
        <strain evidence="4 5">LMG 24588</strain>
    </source>
</reference>
<sequence length="166" mass="18826">MEILSLEEEKRFAELCNMAFDFARNDECENLEIMIKAGLNVNLKTQKGDTLLMLASYNNSLKTAQMLLENGARVDEKNDRGQTPLAGVCFKGHLQMCELLVKHGANINENNGLGMTPYTFAIMFGRKEVAEFLLNHSKKSLMKRIALKILKILKNDKKIAKNFDKK</sequence>
<dbReference type="SMART" id="SM00248">
    <property type="entry name" value="ANK"/>
    <property type="match status" value="3"/>
</dbReference>
<feature type="repeat" description="ANK" evidence="3">
    <location>
        <begin position="80"/>
        <end position="112"/>
    </location>
</feature>
<organism evidence="4 5">
    <name type="scientific">Campylobacter cuniculorum DSM 23162 = LMG 24588</name>
    <dbReference type="NCBI Taxonomy" id="1121267"/>
    <lineage>
        <taxon>Bacteria</taxon>
        <taxon>Pseudomonadati</taxon>
        <taxon>Campylobacterota</taxon>
        <taxon>Epsilonproteobacteria</taxon>
        <taxon>Campylobacterales</taxon>
        <taxon>Campylobacteraceae</taxon>
        <taxon>Campylobacter</taxon>
    </lineage>
</organism>
<dbReference type="PROSITE" id="PS50297">
    <property type="entry name" value="ANK_REP_REGION"/>
    <property type="match status" value="2"/>
</dbReference>
<evidence type="ECO:0000256" key="3">
    <source>
        <dbReference type="PROSITE-ProRule" id="PRU00023"/>
    </source>
</evidence>
<dbReference type="OrthoDB" id="671583at2"/>
<gene>
    <name evidence="4" type="ORF">CCUN_1681</name>
</gene>
<evidence type="ECO:0000256" key="2">
    <source>
        <dbReference type="ARBA" id="ARBA00023043"/>
    </source>
</evidence>
<dbReference type="RefSeq" id="WP_027305526.1">
    <property type="nucleotide sequence ID" value="NZ_CP020867.1"/>
</dbReference>
<keyword evidence="2 3" id="KW-0040">ANK repeat</keyword>
<dbReference type="AlphaFoldDB" id="A0A1W6BYZ8"/>
<dbReference type="Proteomes" id="UP000192902">
    <property type="component" value="Chromosome"/>
</dbReference>